<sequence>MSLREEAAQLRQDIENEQRDKLKIALFGQPGAGKSSLINQIVGQPVVKTGASTDMTTEAQVIAHDELLLVDLPGYGTTRFPPNQWMEQFKPEELDLFLCVFSGKFHEADSKFFKELREKGRICLFVRNKRDDLWEDGKTQEELEAEIAADVHRQVGSEEPVHFVSCRTRGGLAELVDAIYAALDPAKREKYARSAKAFSMAHLEAKRAACEKAVYKYAGLAAANGLNPIPGVNVGVDISIMFKLFADVRSAYGLTDEKVNKLIPSLLPLGKRVLDYSTKEGIALLLKRFAGKGASVQIGRFVPFIGQAVAAAAGFGLTLAAGKSYLNDCHELAERILAAELGIAEQP</sequence>
<accession>A0A7X0RWD8</accession>
<keyword evidence="1" id="KW-0547">Nucleotide-binding</keyword>
<evidence type="ECO:0000256" key="3">
    <source>
        <dbReference type="ARBA" id="ARBA00023134"/>
    </source>
</evidence>
<dbReference type="EMBL" id="JACJVP010000041">
    <property type="protein sequence ID" value="MBB6673681.1"/>
    <property type="molecule type" value="Genomic_DNA"/>
</dbReference>
<dbReference type="InterPro" id="IPR051515">
    <property type="entry name" value="IRG"/>
</dbReference>
<dbReference type="SUPFAM" id="SSF52540">
    <property type="entry name" value="P-loop containing nucleoside triphosphate hydrolases"/>
    <property type="match status" value="1"/>
</dbReference>
<dbReference type="InterPro" id="IPR030385">
    <property type="entry name" value="G_IRG_dom"/>
</dbReference>
<evidence type="ECO:0000256" key="2">
    <source>
        <dbReference type="ARBA" id="ARBA00022801"/>
    </source>
</evidence>
<dbReference type="Proteomes" id="UP000547209">
    <property type="component" value="Unassembled WGS sequence"/>
</dbReference>
<dbReference type="Pfam" id="PF05049">
    <property type="entry name" value="IIGP"/>
    <property type="match status" value="1"/>
</dbReference>
<evidence type="ECO:0000313" key="5">
    <source>
        <dbReference type="EMBL" id="MBB6673681.1"/>
    </source>
</evidence>
<keyword evidence="3" id="KW-0342">GTP-binding</keyword>
<dbReference type="InterPro" id="IPR027417">
    <property type="entry name" value="P-loop_NTPase"/>
</dbReference>
<dbReference type="RefSeq" id="WP_185671542.1">
    <property type="nucleotide sequence ID" value="NZ_JACJVP010000041.1"/>
</dbReference>
<dbReference type="GO" id="GO:0016020">
    <property type="term" value="C:membrane"/>
    <property type="evidence" value="ECO:0007669"/>
    <property type="project" value="InterPro"/>
</dbReference>
<protein>
    <submittedName>
        <fullName evidence="5">50S ribosome-binding GTPase</fullName>
    </submittedName>
</protein>
<comment type="caution">
    <text evidence="5">The sequence shown here is derived from an EMBL/GenBank/DDBJ whole genome shotgun (WGS) entry which is preliminary data.</text>
</comment>
<evidence type="ECO:0000313" key="6">
    <source>
        <dbReference type="Proteomes" id="UP000547209"/>
    </source>
</evidence>
<evidence type="ECO:0000259" key="4">
    <source>
        <dbReference type="PROSITE" id="PS51716"/>
    </source>
</evidence>
<keyword evidence="6" id="KW-1185">Reference proteome</keyword>
<dbReference type="PANTHER" id="PTHR32341">
    <property type="entry name" value="INTERFERON-INDUCIBLE GTPASE"/>
    <property type="match status" value="1"/>
</dbReference>
<evidence type="ECO:0000256" key="1">
    <source>
        <dbReference type="ARBA" id="ARBA00022741"/>
    </source>
</evidence>
<dbReference type="PANTHER" id="PTHR32341:SF10">
    <property type="entry name" value="INTERFERON-INDUCIBLE GTPASE 5"/>
    <property type="match status" value="1"/>
</dbReference>
<dbReference type="CDD" id="cd00882">
    <property type="entry name" value="Ras_like_GTPase"/>
    <property type="match status" value="1"/>
</dbReference>
<feature type="domain" description="IRG-type G" evidence="4">
    <location>
        <begin position="20"/>
        <end position="203"/>
    </location>
</feature>
<dbReference type="PROSITE" id="PS51716">
    <property type="entry name" value="G_IRG"/>
    <property type="match status" value="1"/>
</dbReference>
<proteinExistence type="predicted"/>
<reference evidence="5 6" key="1">
    <citation type="submission" date="2020-08" db="EMBL/GenBank/DDBJ databases">
        <title>Cohnella phylogeny.</title>
        <authorList>
            <person name="Dunlap C."/>
        </authorList>
    </citation>
    <scope>NUCLEOTIDE SEQUENCE [LARGE SCALE GENOMIC DNA]</scope>
    <source>
        <strain evidence="5 6">DSM 28246</strain>
    </source>
</reference>
<dbReference type="Gene3D" id="3.40.50.300">
    <property type="entry name" value="P-loop containing nucleotide triphosphate hydrolases"/>
    <property type="match status" value="1"/>
</dbReference>
<organism evidence="5 6">
    <name type="scientific">Cohnella nanjingensis</name>
    <dbReference type="NCBI Taxonomy" id="1387779"/>
    <lineage>
        <taxon>Bacteria</taxon>
        <taxon>Bacillati</taxon>
        <taxon>Bacillota</taxon>
        <taxon>Bacilli</taxon>
        <taxon>Bacillales</taxon>
        <taxon>Paenibacillaceae</taxon>
        <taxon>Cohnella</taxon>
    </lineage>
</organism>
<gene>
    <name evidence="5" type="ORF">H7C19_23665</name>
</gene>
<dbReference type="InterPro" id="IPR007743">
    <property type="entry name" value="Immunity-related_GTPase-like"/>
</dbReference>
<name>A0A7X0RWD8_9BACL</name>
<dbReference type="GO" id="GO:0005525">
    <property type="term" value="F:GTP binding"/>
    <property type="evidence" value="ECO:0007669"/>
    <property type="project" value="UniProtKB-KW"/>
</dbReference>
<dbReference type="GO" id="GO:0016787">
    <property type="term" value="F:hydrolase activity"/>
    <property type="evidence" value="ECO:0007669"/>
    <property type="project" value="UniProtKB-KW"/>
</dbReference>
<keyword evidence="2" id="KW-0378">Hydrolase</keyword>
<dbReference type="AlphaFoldDB" id="A0A7X0RWD8"/>